<keyword evidence="1" id="KW-0732">Signal</keyword>
<protein>
    <submittedName>
        <fullName evidence="2">Uncharacterized protein</fullName>
    </submittedName>
</protein>
<dbReference type="Proteomes" id="UP000772434">
    <property type="component" value="Unassembled WGS sequence"/>
</dbReference>
<evidence type="ECO:0000313" key="3">
    <source>
        <dbReference type="Proteomes" id="UP000772434"/>
    </source>
</evidence>
<feature type="signal peptide" evidence="1">
    <location>
        <begin position="1"/>
        <end position="16"/>
    </location>
</feature>
<evidence type="ECO:0000313" key="2">
    <source>
        <dbReference type="EMBL" id="KAF9064238.1"/>
    </source>
</evidence>
<organism evidence="2 3">
    <name type="scientific">Rhodocollybia butyracea</name>
    <dbReference type="NCBI Taxonomy" id="206335"/>
    <lineage>
        <taxon>Eukaryota</taxon>
        <taxon>Fungi</taxon>
        <taxon>Dikarya</taxon>
        <taxon>Basidiomycota</taxon>
        <taxon>Agaricomycotina</taxon>
        <taxon>Agaricomycetes</taxon>
        <taxon>Agaricomycetidae</taxon>
        <taxon>Agaricales</taxon>
        <taxon>Marasmiineae</taxon>
        <taxon>Omphalotaceae</taxon>
        <taxon>Rhodocollybia</taxon>
    </lineage>
</organism>
<dbReference type="EMBL" id="JADNRY010000128">
    <property type="protein sequence ID" value="KAF9064238.1"/>
    <property type="molecule type" value="Genomic_DNA"/>
</dbReference>
<feature type="chain" id="PRO_5040374047" evidence="1">
    <location>
        <begin position="17"/>
        <end position="409"/>
    </location>
</feature>
<reference evidence="2" key="1">
    <citation type="submission" date="2020-11" db="EMBL/GenBank/DDBJ databases">
        <authorList>
            <consortium name="DOE Joint Genome Institute"/>
            <person name="Ahrendt S."/>
            <person name="Riley R."/>
            <person name="Andreopoulos W."/>
            <person name="Labutti K."/>
            <person name="Pangilinan J."/>
            <person name="Ruiz-Duenas F.J."/>
            <person name="Barrasa J.M."/>
            <person name="Sanchez-Garcia M."/>
            <person name="Camarero S."/>
            <person name="Miyauchi S."/>
            <person name="Serrano A."/>
            <person name="Linde D."/>
            <person name="Babiker R."/>
            <person name="Drula E."/>
            <person name="Ayuso-Fernandez I."/>
            <person name="Pacheco R."/>
            <person name="Padilla G."/>
            <person name="Ferreira P."/>
            <person name="Barriuso J."/>
            <person name="Kellner H."/>
            <person name="Castanera R."/>
            <person name="Alfaro M."/>
            <person name="Ramirez L."/>
            <person name="Pisabarro A.G."/>
            <person name="Kuo A."/>
            <person name="Tritt A."/>
            <person name="Lipzen A."/>
            <person name="He G."/>
            <person name="Yan M."/>
            <person name="Ng V."/>
            <person name="Cullen D."/>
            <person name="Martin F."/>
            <person name="Rosso M.-N."/>
            <person name="Henrissat B."/>
            <person name="Hibbett D."/>
            <person name="Martinez A.T."/>
            <person name="Grigoriev I.V."/>
        </authorList>
    </citation>
    <scope>NUCLEOTIDE SEQUENCE</scope>
    <source>
        <strain evidence="2">AH 40177</strain>
    </source>
</reference>
<keyword evidence="3" id="KW-1185">Reference proteome</keyword>
<sequence>MRALLLFMLVAISVLAVSSISAVDRRAVQSKVKGNPPVTHSKPKSEPKLALSKTPPIVTFISGKTGKIMTTGLQTNNVEHLFNSWISKAFDIDFAKLKPIYKGRFKPSPPEPKSRQWVYITITRFQGRQWFGWVAFGNRLILNRYSDSTKAVVERINGLRYFGISPGKPTSKTFRGTRGKPVPHPKNNILMIALAKEWYKLLGEFKRDFMAPPVPSVTFTVGIGTGGTSSEPSKGVPQELTKAINGALRRSSEDQITYSGLYLPAQMNQRWVYFTLVGIGQCGEADPCFGWMAMGHDFKSSGDYFDRNHAQIYVGIVKWEVNQGKSGFTVIGEYPATRTLEQLKAIVDAAASSGYPKQLTPLGQSEAEWWHFMEEFVAQRDVWHQDHHSFSWPFVIPGIGHPVPVVGQA</sequence>
<name>A0A9P5PHZ8_9AGAR</name>
<comment type="caution">
    <text evidence="2">The sequence shown here is derived from an EMBL/GenBank/DDBJ whole genome shotgun (WGS) entry which is preliminary data.</text>
</comment>
<proteinExistence type="predicted"/>
<dbReference type="AlphaFoldDB" id="A0A9P5PHZ8"/>
<accession>A0A9P5PHZ8</accession>
<evidence type="ECO:0000256" key="1">
    <source>
        <dbReference type="SAM" id="SignalP"/>
    </source>
</evidence>
<gene>
    <name evidence="2" type="ORF">BDP27DRAFT_1333879</name>
</gene>